<protein>
    <submittedName>
        <fullName evidence="2">Uncharacterized protein</fullName>
    </submittedName>
</protein>
<accession>A0AAD5XHX0</accession>
<proteinExistence type="predicted"/>
<organism evidence="2 3">
    <name type="scientific">Physocladia obscura</name>
    <dbReference type="NCBI Taxonomy" id="109957"/>
    <lineage>
        <taxon>Eukaryota</taxon>
        <taxon>Fungi</taxon>
        <taxon>Fungi incertae sedis</taxon>
        <taxon>Chytridiomycota</taxon>
        <taxon>Chytridiomycota incertae sedis</taxon>
        <taxon>Chytridiomycetes</taxon>
        <taxon>Chytridiales</taxon>
        <taxon>Chytriomycetaceae</taxon>
        <taxon>Physocladia</taxon>
    </lineage>
</organism>
<dbReference type="AlphaFoldDB" id="A0AAD5XHX0"/>
<evidence type="ECO:0000313" key="2">
    <source>
        <dbReference type="EMBL" id="KAJ3127718.1"/>
    </source>
</evidence>
<evidence type="ECO:0000256" key="1">
    <source>
        <dbReference type="SAM" id="MobiDB-lite"/>
    </source>
</evidence>
<keyword evidence="3" id="KW-1185">Reference proteome</keyword>
<dbReference type="Proteomes" id="UP001211907">
    <property type="component" value="Unassembled WGS sequence"/>
</dbReference>
<feature type="region of interest" description="Disordered" evidence="1">
    <location>
        <begin position="21"/>
        <end position="66"/>
    </location>
</feature>
<dbReference type="EMBL" id="JADGJH010000497">
    <property type="protein sequence ID" value="KAJ3127718.1"/>
    <property type="molecule type" value="Genomic_DNA"/>
</dbReference>
<evidence type="ECO:0000313" key="3">
    <source>
        <dbReference type="Proteomes" id="UP001211907"/>
    </source>
</evidence>
<name>A0AAD5XHX0_9FUNG</name>
<sequence length="96" mass="10231">MAVLLQPVNLASVEIPEKLRRQKEEETAAAVTAERKPDGPGEYQPVPPFANVSNTGAPMQTPPGIAPLNVLGTTDTIAEIERRFTHGGELAQNGTK</sequence>
<gene>
    <name evidence="2" type="ORF">HK100_009583</name>
</gene>
<comment type="caution">
    <text evidence="2">The sequence shown here is derived from an EMBL/GenBank/DDBJ whole genome shotgun (WGS) entry which is preliminary data.</text>
</comment>
<reference evidence="2" key="1">
    <citation type="submission" date="2020-05" db="EMBL/GenBank/DDBJ databases">
        <title>Phylogenomic resolution of chytrid fungi.</title>
        <authorList>
            <person name="Stajich J.E."/>
            <person name="Amses K."/>
            <person name="Simmons R."/>
            <person name="Seto K."/>
            <person name="Myers J."/>
            <person name="Bonds A."/>
            <person name="Quandt C.A."/>
            <person name="Barry K."/>
            <person name="Liu P."/>
            <person name="Grigoriev I."/>
            <person name="Longcore J.E."/>
            <person name="James T.Y."/>
        </authorList>
    </citation>
    <scope>NUCLEOTIDE SEQUENCE</scope>
    <source>
        <strain evidence="2">JEL0513</strain>
    </source>
</reference>